<organism evidence="1 2">
    <name type="scientific">Escherichia coli</name>
    <dbReference type="NCBI Taxonomy" id="562"/>
    <lineage>
        <taxon>Bacteria</taxon>
        <taxon>Pseudomonadati</taxon>
        <taxon>Pseudomonadota</taxon>
        <taxon>Gammaproteobacteria</taxon>
        <taxon>Enterobacterales</taxon>
        <taxon>Enterobacteriaceae</taxon>
        <taxon>Escherichia</taxon>
    </lineage>
</organism>
<evidence type="ECO:0000313" key="1">
    <source>
        <dbReference type="EMBL" id="PKD79241.1"/>
    </source>
</evidence>
<protein>
    <submittedName>
        <fullName evidence="1">Uncharacterized protein</fullName>
    </submittedName>
</protein>
<evidence type="ECO:0000313" key="2">
    <source>
        <dbReference type="Proteomes" id="UP000233549"/>
    </source>
</evidence>
<sequence length="117" mass="12323">AIDLRGADSHEVIEFPDHGRLFQRGAEVEVVLGQFGGNLEVIQTLGHVTDTFVGAIADDIAACPHSAASGRGEKAPRITIWPGPCCLGHAAWARPLAPAENYGILSPLRSTAVSARE</sequence>
<reference evidence="1 2" key="1">
    <citation type="submission" date="2017-12" db="EMBL/GenBank/DDBJ databases">
        <title>Rapid rising of carbapenem-resistant Enterobacteriaceae(CRE) and emergence of colistin resistance genemcr-1 in CRE in the hospital of Henan, China.</title>
        <authorList>
            <person name="Sun Q."/>
            <person name="Zhang R."/>
            <person name="Li Y."/>
            <person name="Shen Y."/>
            <person name="Zhang Y."/>
            <person name="Yang J."/>
            <person name="Shu L."/>
            <person name="Zhou H."/>
            <person name="Wang Y."/>
            <person name="Wang B."/>
            <person name="Shen Z."/>
        </authorList>
    </citation>
    <scope>NUCLEOTIDE SEQUENCE [LARGE SCALE GENOMIC DNA]</scope>
    <source>
        <strain evidence="1 2">3512</strain>
    </source>
</reference>
<dbReference type="Proteomes" id="UP000233549">
    <property type="component" value="Unassembled WGS sequence"/>
</dbReference>
<accession>A0AAP8LAL9</accession>
<name>A0AAP8LAL9_ECOLX</name>
<feature type="non-terminal residue" evidence="1">
    <location>
        <position position="1"/>
    </location>
</feature>
<dbReference type="EMBL" id="PITP01000241">
    <property type="protein sequence ID" value="PKD79241.1"/>
    <property type="molecule type" value="Genomic_DNA"/>
</dbReference>
<comment type="caution">
    <text evidence="1">The sequence shown here is derived from an EMBL/GenBank/DDBJ whole genome shotgun (WGS) entry which is preliminary data.</text>
</comment>
<dbReference type="AlphaFoldDB" id="A0AAP8LAL9"/>
<gene>
    <name evidence="1" type="ORF">CWS33_28245</name>
</gene>
<proteinExistence type="predicted"/>